<reference evidence="3" key="1">
    <citation type="journal article" date="2019" name="bioRxiv">
        <title>The Genome of the Zebra Mussel, Dreissena polymorpha: A Resource for Invasive Species Research.</title>
        <authorList>
            <person name="McCartney M.A."/>
            <person name="Auch B."/>
            <person name="Kono T."/>
            <person name="Mallez S."/>
            <person name="Zhang Y."/>
            <person name="Obille A."/>
            <person name="Becker A."/>
            <person name="Abrahante J.E."/>
            <person name="Garbe J."/>
            <person name="Badalamenti J.P."/>
            <person name="Herman A."/>
            <person name="Mangelson H."/>
            <person name="Liachko I."/>
            <person name="Sullivan S."/>
            <person name="Sone E.D."/>
            <person name="Koren S."/>
            <person name="Silverstein K.A.T."/>
            <person name="Beckman K.B."/>
            <person name="Gohl D.M."/>
        </authorList>
    </citation>
    <scope>NUCLEOTIDE SEQUENCE</scope>
    <source>
        <strain evidence="3">Duluth1</strain>
        <tissue evidence="3">Whole animal</tissue>
    </source>
</reference>
<dbReference type="EMBL" id="JAIWYP010000009">
    <property type="protein sequence ID" value="KAH3777715.1"/>
    <property type="molecule type" value="Genomic_DNA"/>
</dbReference>
<accession>A0A9D4EE90</accession>
<evidence type="ECO:0000313" key="4">
    <source>
        <dbReference type="Proteomes" id="UP000828390"/>
    </source>
</evidence>
<dbReference type="EMBL" id="JAIWYP010000009">
    <property type="protein sequence ID" value="KAH3777718.1"/>
    <property type="molecule type" value="Genomic_DNA"/>
</dbReference>
<evidence type="ECO:0000256" key="1">
    <source>
        <dbReference type="SAM" id="MobiDB-lite"/>
    </source>
</evidence>
<evidence type="ECO:0000313" key="3">
    <source>
        <dbReference type="EMBL" id="KAH3777718.1"/>
    </source>
</evidence>
<comment type="caution">
    <text evidence="3">The sequence shown here is derived from an EMBL/GenBank/DDBJ whole genome shotgun (WGS) entry which is preliminary data.</text>
</comment>
<sequence>MGGPEQDVAPSFTTIDVNGETVEGFDPFNRAGGITQLTPDQTDMALHIKPYDAVVSVNITYDDNTIQTESSKEWQEGSNYYGHNKEVSRRPSNQIGSDHRSVMRRAINNSKHHNAL</sequence>
<dbReference type="AlphaFoldDB" id="A0A9D4EE90"/>
<dbReference type="Proteomes" id="UP000828390">
    <property type="component" value="Unassembled WGS sequence"/>
</dbReference>
<protein>
    <submittedName>
        <fullName evidence="3">Uncharacterized protein</fullName>
    </submittedName>
</protein>
<organism evidence="3 4">
    <name type="scientific">Dreissena polymorpha</name>
    <name type="common">Zebra mussel</name>
    <name type="synonym">Mytilus polymorpha</name>
    <dbReference type="NCBI Taxonomy" id="45954"/>
    <lineage>
        <taxon>Eukaryota</taxon>
        <taxon>Metazoa</taxon>
        <taxon>Spiralia</taxon>
        <taxon>Lophotrochozoa</taxon>
        <taxon>Mollusca</taxon>
        <taxon>Bivalvia</taxon>
        <taxon>Autobranchia</taxon>
        <taxon>Heteroconchia</taxon>
        <taxon>Euheterodonta</taxon>
        <taxon>Imparidentia</taxon>
        <taxon>Neoheterodontei</taxon>
        <taxon>Myida</taxon>
        <taxon>Dreissenoidea</taxon>
        <taxon>Dreissenidae</taxon>
        <taxon>Dreissena</taxon>
    </lineage>
</organism>
<evidence type="ECO:0000313" key="2">
    <source>
        <dbReference type="EMBL" id="KAH3777715.1"/>
    </source>
</evidence>
<keyword evidence="4" id="KW-1185">Reference proteome</keyword>
<proteinExistence type="predicted"/>
<feature type="region of interest" description="Disordered" evidence="1">
    <location>
        <begin position="70"/>
        <end position="116"/>
    </location>
</feature>
<name>A0A9D4EE90_DREPO</name>
<reference evidence="3" key="2">
    <citation type="submission" date="2020-11" db="EMBL/GenBank/DDBJ databases">
        <authorList>
            <person name="McCartney M.A."/>
            <person name="Auch B."/>
            <person name="Kono T."/>
            <person name="Mallez S."/>
            <person name="Becker A."/>
            <person name="Gohl D.M."/>
            <person name="Silverstein K.A.T."/>
            <person name="Koren S."/>
            <person name="Bechman K.B."/>
            <person name="Herman A."/>
            <person name="Abrahante J.E."/>
            <person name="Garbe J."/>
        </authorList>
    </citation>
    <scope>NUCLEOTIDE SEQUENCE</scope>
    <source>
        <strain evidence="3">Duluth1</strain>
        <tissue evidence="3">Whole animal</tissue>
    </source>
</reference>
<gene>
    <name evidence="2" type="ORF">DPMN_179163</name>
    <name evidence="3" type="ORF">DPMN_179166</name>
</gene>